<gene>
    <name evidence="2" type="ORF">IAB37_03295</name>
</gene>
<keyword evidence="1" id="KW-1133">Transmembrane helix</keyword>
<evidence type="ECO:0000256" key="1">
    <source>
        <dbReference type="SAM" id="Phobius"/>
    </source>
</evidence>
<proteinExistence type="predicted"/>
<name>A0A9D1DX00_9FIRM</name>
<keyword evidence="1" id="KW-0472">Membrane</keyword>
<comment type="caution">
    <text evidence="2">The sequence shown here is derived from an EMBL/GenBank/DDBJ whole genome shotgun (WGS) entry which is preliminary data.</text>
</comment>
<keyword evidence="1" id="KW-0812">Transmembrane</keyword>
<reference evidence="2" key="1">
    <citation type="submission" date="2020-10" db="EMBL/GenBank/DDBJ databases">
        <authorList>
            <person name="Gilroy R."/>
        </authorList>
    </citation>
    <scope>NUCLEOTIDE SEQUENCE</scope>
    <source>
        <strain evidence="2">CHK189-12415</strain>
    </source>
</reference>
<reference evidence="2" key="2">
    <citation type="journal article" date="2021" name="PeerJ">
        <title>Extensive microbial diversity within the chicken gut microbiome revealed by metagenomics and culture.</title>
        <authorList>
            <person name="Gilroy R."/>
            <person name="Ravi A."/>
            <person name="Getino M."/>
            <person name="Pursley I."/>
            <person name="Horton D.L."/>
            <person name="Alikhan N.F."/>
            <person name="Baker D."/>
            <person name="Gharbi K."/>
            <person name="Hall N."/>
            <person name="Watson M."/>
            <person name="Adriaenssens E.M."/>
            <person name="Foster-Nyarko E."/>
            <person name="Jarju S."/>
            <person name="Secka A."/>
            <person name="Antonio M."/>
            <person name="Oren A."/>
            <person name="Chaudhuri R.R."/>
            <person name="La Ragione R."/>
            <person name="Hildebrand F."/>
            <person name="Pallen M.J."/>
        </authorList>
    </citation>
    <scope>NUCLEOTIDE SEQUENCE</scope>
    <source>
        <strain evidence="2">CHK189-12415</strain>
    </source>
</reference>
<feature type="transmembrane region" description="Helical" evidence="1">
    <location>
        <begin position="7"/>
        <end position="30"/>
    </location>
</feature>
<protein>
    <submittedName>
        <fullName evidence="2">Uncharacterized protein</fullName>
    </submittedName>
</protein>
<evidence type="ECO:0000313" key="2">
    <source>
        <dbReference type="EMBL" id="HIR60582.1"/>
    </source>
</evidence>
<dbReference type="Proteomes" id="UP000824241">
    <property type="component" value="Unassembled WGS sequence"/>
</dbReference>
<accession>A0A9D1DX00</accession>
<dbReference type="EMBL" id="DVHA01000107">
    <property type="protein sequence ID" value="HIR60582.1"/>
    <property type="molecule type" value="Genomic_DNA"/>
</dbReference>
<evidence type="ECO:0000313" key="3">
    <source>
        <dbReference type="Proteomes" id="UP000824241"/>
    </source>
</evidence>
<feature type="non-terminal residue" evidence="2">
    <location>
        <position position="370"/>
    </location>
</feature>
<organism evidence="2 3">
    <name type="scientific">Candidatus Faecivivens stercoravium</name>
    <dbReference type="NCBI Taxonomy" id="2840803"/>
    <lineage>
        <taxon>Bacteria</taxon>
        <taxon>Bacillati</taxon>
        <taxon>Bacillota</taxon>
        <taxon>Clostridia</taxon>
        <taxon>Eubacteriales</taxon>
        <taxon>Oscillospiraceae</taxon>
        <taxon>Oscillospiraceae incertae sedis</taxon>
        <taxon>Candidatus Faecivivens</taxon>
    </lineage>
</organism>
<sequence length="370" mass="39940">MKNKGKIGIFAVAGLGILAIVAFVFAWLTFPGGSGPGFSLPAETAGVGSPAELNWQDCTGCTVSVSGSDGTVLLEQRVSGSGTLSLPTEEAGDYAVSLYGLFGNLIQQDSYQVTENRIYTEQDTFQLGESAAVRIDTDGLELTDEAWIGIYERGATPGVDDSFLWVLVSDGLPGNGIYYAMQMRGSTNLFLRYTGEYTAYLFTDGGYTPAASWDFSTVEEDGVLALRWDPDAHVDEPGDAQGFISLLGRPDAEDGEPVYICWGSDGEPLEGYDPLFVLNAWDHYPVSGEIPAHTVFPEGATQVLACSAEGDKPGEVVACFTIQPELRYAEEAEEPLFTFAVLSDTHVTRRLISHNNANYWQALRQITTEA</sequence>
<dbReference type="AlphaFoldDB" id="A0A9D1DX00"/>